<dbReference type="InterPro" id="IPR001370">
    <property type="entry name" value="BIR_rpt"/>
</dbReference>
<dbReference type="PANTHER" id="PTHR46771:SF5">
    <property type="entry name" value="DETERIN"/>
    <property type="match status" value="1"/>
</dbReference>
<feature type="compositionally biased region" description="Polar residues" evidence="3">
    <location>
        <begin position="451"/>
        <end position="462"/>
    </location>
</feature>
<evidence type="ECO:0000313" key="4">
    <source>
        <dbReference type="EMBL" id="KAG2232150.1"/>
    </source>
</evidence>
<dbReference type="GO" id="GO:0046872">
    <property type="term" value="F:metal ion binding"/>
    <property type="evidence" value="ECO:0007669"/>
    <property type="project" value="UniProtKB-KW"/>
</dbReference>
<organism evidence="4 5">
    <name type="scientific">Thamnidium elegans</name>
    <dbReference type="NCBI Taxonomy" id="101142"/>
    <lineage>
        <taxon>Eukaryota</taxon>
        <taxon>Fungi</taxon>
        <taxon>Fungi incertae sedis</taxon>
        <taxon>Mucoromycota</taxon>
        <taxon>Mucoromycotina</taxon>
        <taxon>Mucoromycetes</taxon>
        <taxon>Mucorales</taxon>
        <taxon>Mucorineae</taxon>
        <taxon>Mucoraceae</taxon>
        <taxon>Thamnidium</taxon>
    </lineage>
</organism>
<evidence type="ECO:0000256" key="3">
    <source>
        <dbReference type="SAM" id="MobiDB-lite"/>
    </source>
</evidence>
<accession>A0A8H7SLL1</accession>
<dbReference type="CDD" id="cd00022">
    <property type="entry name" value="BIR"/>
    <property type="match status" value="1"/>
</dbReference>
<dbReference type="SMART" id="SM00238">
    <property type="entry name" value="BIR"/>
    <property type="match status" value="2"/>
</dbReference>
<feature type="compositionally biased region" description="Low complexity" evidence="3">
    <location>
        <begin position="224"/>
        <end position="236"/>
    </location>
</feature>
<keyword evidence="5" id="KW-1185">Reference proteome</keyword>
<name>A0A8H7SLL1_9FUNG</name>
<sequence length="525" mass="58430">MNILQNRIDSFNNNLVKWPHNNDNFPKIESFAKAGFYFVRRPKASDTVCCFLCDIEISHWRPNQSPLVRHGIESPQCAWKRLNFPDVSSSVTRKIKSVGLPRSAEMRKARLATFNNHRYWPPKKGSSNYPTGTKLANAGFFFAPTSIQSSQVKCAHCGLILIINSSDKDMMNTHRDMSKNCLFFQKIHDTRAGESNINKAVPINDNGSQNDAVGSKRLIRKIPSSSSENNSDVSTNKRQKKNHNASSSVQNKVSTSVGTRYDARRNNTCQTAASPVNNLLHRPMITYGSSRYSHRLLAKQNNAGTLNILPDLNTLVRDKPTKASTLGQGASGSGEERKIVQPVTGRVLEGRAKKSSRKSTIADIKSSTAKKRNLPRTFTSDTAKTCKRLRLKVVVDHMNKERSPSPTPVRKNKGKGKAVTFDLIPQSIPLPQYSPSPQYIPLIQIDDDLSNTSAPSQASCSYTPPPLTRTTRGLSSSFESQEEEDIYPPILPMTDFSIASPFLRRQGDSPSFSRLFSPSRSPTLY</sequence>
<keyword evidence="2" id="KW-0862">Zinc</keyword>
<gene>
    <name evidence="4" type="ORF">INT48_008892</name>
</gene>
<comment type="caution">
    <text evidence="4">The sequence shown here is derived from an EMBL/GenBank/DDBJ whole genome shotgun (WGS) entry which is preliminary data.</text>
</comment>
<feature type="region of interest" description="Disordered" evidence="3">
    <location>
        <begin position="451"/>
        <end position="476"/>
    </location>
</feature>
<dbReference type="Proteomes" id="UP000613177">
    <property type="component" value="Unassembled WGS sequence"/>
</dbReference>
<evidence type="ECO:0000313" key="5">
    <source>
        <dbReference type="Proteomes" id="UP000613177"/>
    </source>
</evidence>
<dbReference type="Pfam" id="PF00653">
    <property type="entry name" value="BIR"/>
    <property type="match status" value="2"/>
</dbReference>
<dbReference type="InterPro" id="IPR051190">
    <property type="entry name" value="Baculoviral_IAP"/>
</dbReference>
<feature type="compositionally biased region" description="Polar residues" evidence="3">
    <location>
        <begin position="244"/>
        <end position="258"/>
    </location>
</feature>
<dbReference type="PROSITE" id="PS50143">
    <property type="entry name" value="BIR_REPEAT_2"/>
    <property type="match status" value="2"/>
</dbReference>
<dbReference type="EMBL" id="JAEPRE010000122">
    <property type="protein sequence ID" value="KAG2232150.1"/>
    <property type="molecule type" value="Genomic_DNA"/>
</dbReference>
<dbReference type="Gene3D" id="1.10.1170.10">
    <property type="entry name" value="Inhibitor Of Apoptosis Protein (2mihbC-IAP-1), Chain A"/>
    <property type="match status" value="2"/>
</dbReference>
<dbReference type="AlphaFoldDB" id="A0A8H7SLL1"/>
<dbReference type="SUPFAM" id="SSF57924">
    <property type="entry name" value="Inhibitor of apoptosis (IAP) repeat"/>
    <property type="match status" value="2"/>
</dbReference>
<protein>
    <submittedName>
        <fullName evidence="4">Uncharacterized protein</fullName>
    </submittedName>
</protein>
<feature type="region of interest" description="Disordered" evidence="3">
    <location>
        <begin position="198"/>
        <end position="260"/>
    </location>
</feature>
<evidence type="ECO:0000256" key="1">
    <source>
        <dbReference type="ARBA" id="ARBA00022723"/>
    </source>
</evidence>
<reference evidence="4" key="1">
    <citation type="submission" date="2021-01" db="EMBL/GenBank/DDBJ databases">
        <title>Metabolic potential, ecology and presence of endohyphal bacteria is reflected in genomic diversity of Mucoromycotina.</title>
        <authorList>
            <person name="Muszewska A."/>
            <person name="Okrasinska A."/>
            <person name="Steczkiewicz K."/>
            <person name="Drgas O."/>
            <person name="Orlowska M."/>
            <person name="Perlinska-Lenart U."/>
            <person name="Aleksandrzak-Piekarczyk T."/>
            <person name="Szatraj K."/>
            <person name="Zielenkiewicz U."/>
            <person name="Pilsyk S."/>
            <person name="Malc E."/>
            <person name="Mieczkowski P."/>
            <person name="Kruszewska J.S."/>
            <person name="Biernat P."/>
            <person name="Pawlowska J."/>
        </authorList>
    </citation>
    <scope>NUCLEOTIDE SEQUENCE</scope>
    <source>
        <strain evidence="4">WA0000018081</strain>
    </source>
</reference>
<keyword evidence="1" id="KW-0479">Metal-binding</keyword>
<proteinExistence type="predicted"/>
<evidence type="ECO:0000256" key="2">
    <source>
        <dbReference type="ARBA" id="ARBA00022833"/>
    </source>
</evidence>
<dbReference type="PANTHER" id="PTHR46771">
    <property type="entry name" value="DETERIN"/>
    <property type="match status" value="1"/>
</dbReference>